<dbReference type="RefSeq" id="XP_014146876.1">
    <property type="nucleotide sequence ID" value="XM_014291401.1"/>
</dbReference>
<reference evidence="2 3" key="1">
    <citation type="submission" date="2011-02" db="EMBL/GenBank/DDBJ databases">
        <title>The Genome Sequence of Sphaeroforma arctica JP610.</title>
        <authorList>
            <consortium name="The Broad Institute Genome Sequencing Platform"/>
            <person name="Russ C."/>
            <person name="Cuomo C."/>
            <person name="Young S.K."/>
            <person name="Zeng Q."/>
            <person name="Gargeya S."/>
            <person name="Alvarado L."/>
            <person name="Berlin A."/>
            <person name="Chapman S.B."/>
            <person name="Chen Z."/>
            <person name="Freedman E."/>
            <person name="Gellesch M."/>
            <person name="Goldberg J."/>
            <person name="Griggs A."/>
            <person name="Gujja S."/>
            <person name="Heilman E."/>
            <person name="Heiman D."/>
            <person name="Howarth C."/>
            <person name="Mehta T."/>
            <person name="Neiman D."/>
            <person name="Pearson M."/>
            <person name="Roberts A."/>
            <person name="Saif S."/>
            <person name="Shea T."/>
            <person name="Shenoy N."/>
            <person name="Sisk P."/>
            <person name="Stolte C."/>
            <person name="Sykes S."/>
            <person name="White J."/>
            <person name="Yandava C."/>
            <person name="Burger G."/>
            <person name="Gray M.W."/>
            <person name="Holland P.W.H."/>
            <person name="King N."/>
            <person name="Lang F.B.F."/>
            <person name="Roger A.J."/>
            <person name="Ruiz-Trillo I."/>
            <person name="Haas B."/>
            <person name="Nusbaum C."/>
            <person name="Birren B."/>
        </authorList>
    </citation>
    <scope>NUCLEOTIDE SEQUENCE [LARGE SCALE GENOMIC DNA]</scope>
    <source>
        <strain evidence="2 3">JP610</strain>
    </source>
</reference>
<name>A0A0L0F8C8_9EUKA</name>
<dbReference type="EMBL" id="KQ246257">
    <property type="protein sequence ID" value="KNC72974.1"/>
    <property type="molecule type" value="Genomic_DNA"/>
</dbReference>
<proteinExistence type="predicted"/>
<dbReference type="OrthoDB" id="10072614at2759"/>
<accession>A0A0L0F8C8</accession>
<dbReference type="AlphaFoldDB" id="A0A0L0F8C8"/>
<evidence type="ECO:0008006" key="4">
    <source>
        <dbReference type="Google" id="ProtNLM"/>
    </source>
</evidence>
<protein>
    <recommendedName>
        <fullName evidence="4">SMC hinge domain-containing protein</fullName>
    </recommendedName>
</protein>
<feature type="region of interest" description="Disordered" evidence="1">
    <location>
        <begin position="52"/>
        <end position="78"/>
    </location>
</feature>
<evidence type="ECO:0000313" key="3">
    <source>
        <dbReference type="Proteomes" id="UP000054560"/>
    </source>
</evidence>
<dbReference type="GeneID" id="25914969"/>
<gene>
    <name evidence="2" type="ORF">SARC_14465</name>
</gene>
<organism evidence="2 3">
    <name type="scientific">Sphaeroforma arctica JP610</name>
    <dbReference type="NCBI Taxonomy" id="667725"/>
    <lineage>
        <taxon>Eukaryota</taxon>
        <taxon>Ichthyosporea</taxon>
        <taxon>Ichthyophonida</taxon>
        <taxon>Sphaeroforma</taxon>
    </lineage>
</organism>
<dbReference type="Proteomes" id="UP000054560">
    <property type="component" value="Unassembled WGS sequence"/>
</dbReference>
<evidence type="ECO:0000313" key="2">
    <source>
        <dbReference type="EMBL" id="KNC72974.1"/>
    </source>
</evidence>
<evidence type="ECO:0000256" key="1">
    <source>
        <dbReference type="SAM" id="MobiDB-lite"/>
    </source>
</evidence>
<feature type="non-terminal residue" evidence="2">
    <location>
        <position position="78"/>
    </location>
</feature>
<feature type="compositionally biased region" description="Basic and acidic residues" evidence="1">
    <location>
        <begin position="69"/>
        <end position="78"/>
    </location>
</feature>
<keyword evidence="3" id="KW-1185">Reference proteome</keyword>
<sequence length="78" mass="8714">MSYNKYNIQDTRAVSKHPAVIDLIEVGNAQAFNALIDITYMENTIICRSRAEAQAASRNPSNRNIGRILDMKGDEISD</sequence>